<dbReference type="Proteomes" id="UP000018951">
    <property type="component" value="Unassembled WGS sequence"/>
</dbReference>
<dbReference type="PANTHER" id="PTHR33293:SF1">
    <property type="entry name" value="INSERTION ELEMENT IS1 1 PROTEIN INSB-RELATED"/>
    <property type="match status" value="1"/>
</dbReference>
<sequence>MKENCKRYGSKKSIKNVLARDKQRYKCKVCKYYYIEGDARTKYSGSDRLKVIKLYLENCGIRTIERFTGIHNILISIWIEKTSRANQVRPRKSQK</sequence>
<protein>
    <recommendedName>
        <fullName evidence="3">Transposase</fullName>
    </recommendedName>
</protein>
<dbReference type="PANTHER" id="PTHR33293">
    <property type="entry name" value="INSERTION ELEMENT IS1 1 PROTEIN INSB-RELATED"/>
    <property type="match status" value="1"/>
</dbReference>
<gene>
    <name evidence="1" type="ORF">P857_666</name>
</gene>
<dbReference type="InterPro" id="IPR051354">
    <property type="entry name" value="Transposase_27_IS1"/>
</dbReference>
<dbReference type="EMBL" id="AXCJ01000008">
    <property type="protein sequence ID" value="ETO91178.1"/>
    <property type="molecule type" value="Genomic_DNA"/>
</dbReference>
<proteinExistence type="predicted"/>
<organism evidence="1 2">
    <name type="scientific">Candidatus Xenolissoclinum pacificiensis L6</name>
    <dbReference type="NCBI Taxonomy" id="1401685"/>
    <lineage>
        <taxon>Bacteria</taxon>
        <taxon>Pseudomonadati</taxon>
        <taxon>Pseudomonadota</taxon>
        <taxon>Alphaproteobacteria</taxon>
        <taxon>Rickettsiales</taxon>
        <taxon>Anaplasmataceae</taxon>
        <taxon>Candidatus Xenolissoclinum</taxon>
    </lineage>
</organism>
<evidence type="ECO:0008006" key="3">
    <source>
        <dbReference type="Google" id="ProtNLM"/>
    </source>
</evidence>
<accession>W2V161</accession>
<dbReference type="AlphaFoldDB" id="W2V161"/>
<evidence type="ECO:0000313" key="2">
    <source>
        <dbReference type="Proteomes" id="UP000018951"/>
    </source>
</evidence>
<keyword evidence="2" id="KW-1185">Reference proteome</keyword>
<comment type="caution">
    <text evidence="1">The sequence shown here is derived from an EMBL/GenBank/DDBJ whole genome shotgun (WGS) entry which is preliminary data.</text>
</comment>
<name>W2V161_9RICK</name>
<evidence type="ECO:0000313" key="1">
    <source>
        <dbReference type="EMBL" id="ETO91178.1"/>
    </source>
</evidence>
<reference evidence="1 2" key="1">
    <citation type="journal article" date="2013" name="PLoS ONE">
        <title>Bacterial endosymbiosis in a chordate host: long-term co-evolution and conservation of secondary metabolism.</title>
        <authorList>
            <person name="Kwan J.C."/>
            <person name="Schmidt E.W."/>
        </authorList>
    </citation>
    <scope>NUCLEOTIDE SEQUENCE [LARGE SCALE GENOMIC DNA]</scope>
    <source>
        <strain evidence="2">L6</strain>
    </source>
</reference>